<dbReference type="AlphaFoldDB" id="A0A646KKN5"/>
<dbReference type="OrthoDB" id="5244330at2"/>
<dbReference type="Pfam" id="PF00877">
    <property type="entry name" value="NLPC_P60"/>
    <property type="match status" value="1"/>
</dbReference>
<dbReference type="PANTHER" id="PTHR47359:SF3">
    <property type="entry name" value="NLP_P60 DOMAIN-CONTAINING PROTEIN-RELATED"/>
    <property type="match status" value="1"/>
</dbReference>
<dbReference type="SUPFAM" id="SSF53955">
    <property type="entry name" value="Lysozyme-like"/>
    <property type="match status" value="1"/>
</dbReference>
<evidence type="ECO:0000256" key="4">
    <source>
        <dbReference type="ARBA" id="ARBA00022807"/>
    </source>
</evidence>
<keyword evidence="2" id="KW-0645">Protease</keyword>
<keyword evidence="7" id="KW-1185">Reference proteome</keyword>
<dbReference type="RefSeq" id="WP_153524368.1">
    <property type="nucleotide sequence ID" value="NZ_VCLA01000157.1"/>
</dbReference>
<dbReference type="InterPro" id="IPR038765">
    <property type="entry name" value="Papain-like_cys_pep_sf"/>
</dbReference>
<evidence type="ECO:0000256" key="3">
    <source>
        <dbReference type="ARBA" id="ARBA00022801"/>
    </source>
</evidence>
<sequence length="347" mass="36718">MLIAVLGVITLIASEDDAGAAETSSPQTGLQGVPEEFRPWIEKAERDCKHPELTGAFLAAQLNQESGFRTDRGAESHAGAQGPAQFIPSTWATWGRDADKNGETSVWDIGDAVDAQGRFMCSLIGTAKSSGYPGDVRALALAGYNAGWGAVQRFRGVPPIWFSRKAGQKEGETYHYVKVIMASIPTFQGPSPVSIAGSGAGPDAVRKALARLGTPYSWGGGSPQGPGLGFCDGRNGYDKHTGKCSASRTHGFDCSSLVQYAYWGSLKLPRTAAPQYGATSDRPVSRSDLQVGDLLFWSKSGSGAIYHVALYAGDGNVVHAPRTGKNVEIAPLTSAMPERDYYGATRP</sequence>
<proteinExistence type="inferred from homology"/>
<comment type="similarity">
    <text evidence="1">Belongs to the peptidase C40 family.</text>
</comment>
<dbReference type="InterPro" id="IPR031304">
    <property type="entry name" value="SLT_2"/>
</dbReference>
<dbReference type="Pfam" id="PF13406">
    <property type="entry name" value="SLT_2"/>
    <property type="match status" value="1"/>
</dbReference>
<dbReference type="PANTHER" id="PTHR47359">
    <property type="entry name" value="PEPTIDOGLYCAN DL-ENDOPEPTIDASE CWLO"/>
    <property type="match status" value="1"/>
</dbReference>
<dbReference type="GO" id="GO:0006508">
    <property type="term" value="P:proteolysis"/>
    <property type="evidence" value="ECO:0007669"/>
    <property type="project" value="UniProtKB-KW"/>
</dbReference>
<dbReference type="InterPro" id="IPR000064">
    <property type="entry name" value="NLP_P60_dom"/>
</dbReference>
<evidence type="ECO:0000313" key="6">
    <source>
        <dbReference type="EMBL" id="MQT02793.1"/>
    </source>
</evidence>
<dbReference type="Gene3D" id="3.90.1720.10">
    <property type="entry name" value="endopeptidase domain like (from Nostoc punctiforme)"/>
    <property type="match status" value="1"/>
</dbReference>
<dbReference type="InterPro" id="IPR051794">
    <property type="entry name" value="PG_Endopeptidase_C40"/>
</dbReference>
<dbReference type="PROSITE" id="PS51935">
    <property type="entry name" value="NLPC_P60"/>
    <property type="match status" value="1"/>
</dbReference>
<dbReference type="InterPro" id="IPR023346">
    <property type="entry name" value="Lysozyme-like_dom_sf"/>
</dbReference>
<feature type="domain" description="NlpC/P60" evidence="5">
    <location>
        <begin position="198"/>
        <end position="347"/>
    </location>
</feature>
<name>A0A646KKN5_STRJU</name>
<keyword evidence="3" id="KW-0378">Hydrolase</keyword>
<dbReference type="SUPFAM" id="SSF54001">
    <property type="entry name" value="Cysteine proteinases"/>
    <property type="match status" value="1"/>
</dbReference>
<dbReference type="Proteomes" id="UP000419138">
    <property type="component" value="Unassembled WGS sequence"/>
</dbReference>
<organism evidence="6 7">
    <name type="scientific">Streptomyces jumonjinensis</name>
    <dbReference type="NCBI Taxonomy" id="1945"/>
    <lineage>
        <taxon>Bacteria</taxon>
        <taxon>Bacillati</taxon>
        <taxon>Actinomycetota</taxon>
        <taxon>Actinomycetes</taxon>
        <taxon>Kitasatosporales</taxon>
        <taxon>Streptomycetaceae</taxon>
        <taxon>Streptomyces</taxon>
    </lineage>
</organism>
<evidence type="ECO:0000256" key="1">
    <source>
        <dbReference type="ARBA" id="ARBA00007074"/>
    </source>
</evidence>
<dbReference type="GO" id="GO:0008234">
    <property type="term" value="F:cysteine-type peptidase activity"/>
    <property type="evidence" value="ECO:0007669"/>
    <property type="project" value="UniProtKB-KW"/>
</dbReference>
<evidence type="ECO:0000256" key="2">
    <source>
        <dbReference type="ARBA" id="ARBA00022670"/>
    </source>
</evidence>
<protein>
    <submittedName>
        <fullName evidence="6">Peptidase</fullName>
    </submittedName>
</protein>
<reference evidence="6 7" key="1">
    <citation type="submission" date="2019-05" db="EMBL/GenBank/DDBJ databases">
        <title>Comparative genomics and metabolomics analyses of clavulanic acid producing Streptomyces species provides insight into specialized metabolism and evolution of beta-lactam biosynthetic gene clusters.</title>
        <authorList>
            <person name="Moore M.A."/>
            <person name="Cruz-Morales P."/>
            <person name="Barona Gomez F."/>
            <person name="Kapil T."/>
        </authorList>
    </citation>
    <scope>NUCLEOTIDE SEQUENCE [LARGE SCALE GENOMIC DNA]</scope>
    <source>
        <strain evidence="6 7">NRRL 5741</strain>
    </source>
</reference>
<evidence type="ECO:0000259" key="5">
    <source>
        <dbReference type="PROSITE" id="PS51935"/>
    </source>
</evidence>
<dbReference type="Gene3D" id="1.10.530.10">
    <property type="match status" value="1"/>
</dbReference>
<comment type="caution">
    <text evidence="6">The sequence shown here is derived from an EMBL/GenBank/DDBJ whole genome shotgun (WGS) entry which is preliminary data.</text>
</comment>
<accession>A0A646KKN5</accession>
<dbReference type="CDD" id="cd13399">
    <property type="entry name" value="Slt35-like"/>
    <property type="match status" value="1"/>
</dbReference>
<keyword evidence="4" id="KW-0788">Thiol protease</keyword>
<evidence type="ECO:0000313" key="7">
    <source>
        <dbReference type="Proteomes" id="UP000419138"/>
    </source>
</evidence>
<gene>
    <name evidence="6" type="ORF">FF041_22140</name>
</gene>
<dbReference type="EMBL" id="VCLA01000157">
    <property type="protein sequence ID" value="MQT02793.1"/>
    <property type="molecule type" value="Genomic_DNA"/>
</dbReference>